<reference evidence="2" key="1">
    <citation type="submission" date="2020-08" db="EMBL/GenBank/DDBJ databases">
        <title>Genome public.</title>
        <authorList>
            <person name="Liu C."/>
            <person name="Sun Q."/>
        </authorList>
    </citation>
    <scope>NUCLEOTIDE SEQUENCE</scope>
    <source>
        <strain evidence="2">NSJ-64</strain>
    </source>
</reference>
<sequence length="176" mass="20342">MYEVGDVIFYGNTGVCQIQDITVPNIAGVDKSQLYYVLRPFFQSETIYSPVNTKVFMRPVISVQEAHRLIDMIPTIQAQVVCDSKARQCAEHYQSMIHTHDCEDLIELTMSIYAKKQQMEQQRKKFGAVDEWFMKRAEELLFGELSIVLGISKDDIPEYIAARVRLIQDQQKEKSL</sequence>
<protein>
    <submittedName>
        <fullName evidence="2">CarD family transcriptional regulator</fullName>
    </submittedName>
</protein>
<feature type="domain" description="CarD-like/TRCF RNAP-interacting" evidence="1">
    <location>
        <begin position="2"/>
        <end position="60"/>
    </location>
</feature>
<dbReference type="Pfam" id="PF02559">
    <property type="entry name" value="CarD_TRCF_RID"/>
    <property type="match status" value="1"/>
</dbReference>
<dbReference type="InterPro" id="IPR003711">
    <property type="entry name" value="CarD-like/TRCF_RID"/>
</dbReference>
<comment type="caution">
    <text evidence="2">The sequence shown here is derived from an EMBL/GenBank/DDBJ whole genome shotgun (WGS) entry which is preliminary data.</text>
</comment>
<accession>A0A926ES28</accession>
<keyword evidence="3" id="KW-1185">Reference proteome</keyword>
<dbReference type="Proteomes" id="UP000623678">
    <property type="component" value="Unassembled WGS sequence"/>
</dbReference>
<dbReference type="Gene3D" id="1.20.58.1290">
    <property type="entry name" value="CarD-like, C-terminal domain"/>
    <property type="match status" value="1"/>
</dbReference>
<evidence type="ECO:0000313" key="3">
    <source>
        <dbReference type="Proteomes" id="UP000623678"/>
    </source>
</evidence>
<organism evidence="2 3">
    <name type="scientific">Youxingia wuxianensis</name>
    <dbReference type="NCBI Taxonomy" id="2763678"/>
    <lineage>
        <taxon>Bacteria</taxon>
        <taxon>Bacillati</taxon>
        <taxon>Bacillota</taxon>
        <taxon>Clostridia</taxon>
        <taxon>Eubacteriales</taxon>
        <taxon>Oscillospiraceae</taxon>
        <taxon>Youxingia</taxon>
    </lineage>
</organism>
<dbReference type="InterPro" id="IPR042215">
    <property type="entry name" value="CarD-like_C"/>
</dbReference>
<dbReference type="RefSeq" id="WP_262395093.1">
    <property type="nucleotide sequence ID" value="NZ_JACRTD010000004.1"/>
</dbReference>
<evidence type="ECO:0000259" key="1">
    <source>
        <dbReference type="Pfam" id="PF02559"/>
    </source>
</evidence>
<dbReference type="AlphaFoldDB" id="A0A926ES28"/>
<dbReference type="Gene3D" id="2.40.10.170">
    <property type="match status" value="1"/>
</dbReference>
<name>A0A926ES28_9FIRM</name>
<evidence type="ECO:0000313" key="2">
    <source>
        <dbReference type="EMBL" id="MBC8585309.1"/>
    </source>
</evidence>
<proteinExistence type="predicted"/>
<gene>
    <name evidence="2" type="ORF">H8705_06900</name>
</gene>
<dbReference type="EMBL" id="JACRTD010000004">
    <property type="protein sequence ID" value="MBC8585309.1"/>
    <property type="molecule type" value="Genomic_DNA"/>
</dbReference>